<keyword evidence="1" id="KW-0418">Kinase</keyword>
<proteinExistence type="predicted"/>
<keyword evidence="1" id="KW-0808">Transferase</keyword>
<protein>
    <submittedName>
        <fullName evidence="1">Protein kinase like protein</fullName>
    </submittedName>
</protein>
<evidence type="ECO:0000313" key="2">
    <source>
        <dbReference type="Proteomes" id="UP000325081"/>
    </source>
</evidence>
<comment type="caution">
    <text evidence="1">The sequence shown here is derived from an EMBL/GenBank/DDBJ whole genome shotgun (WGS) entry which is preliminary data.</text>
</comment>
<dbReference type="Proteomes" id="UP000325081">
    <property type="component" value="Unassembled WGS sequence"/>
</dbReference>
<dbReference type="OrthoDB" id="676979at2759"/>
<dbReference type="AlphaFoldDB" id="A0A5A7P0S2"/>
<keyword evidence="2" id="KW-1185">Reference proteome</keyword>
<evidence type="ECO:0000313" key="1">
    <source>
        <dbReference type="EMBL" id="GER26078.1"/>
    </source>
</evidence>
<organism evidence="1 2">
    <name type="scientific">Striga asiatica</name>
    <name type="common">Asiatic witchweed</name>
    <name type="synonym">Buchnera asiatica</name>
    <dbReference type="NCBI Taxonomy" id="4170"/>
    <lineage>
        <taxon>Eukaryota</taxon>
        <taxon>Viridiplantae</taxon>
        <taxon>Streptophyta</taxon>
        <taxon>Embryophyta</taxon>
        <taxon>Tracheophyta</taxon>
        <taxon>Spermatophyta</taxon>
        <taxon>Magnoliopsida</taxon>
        <taxon>eudicotyledons</taxon>
        <taxon>Gunneridae</taxon>
        <taxon>Pentapetalae</taxon>
        <taxon>asterids</taxon>
        <taxon>lamiids</taxon>
        <taxon>Lamiales</taxon>
        <taxon>Orobanchaceae</taxon>
        <taxon>Buchnereae</taxon>
        <taxon>Striga</taxon>
    </lineage>
</organism>
<accession>A0A5A7P0S2</accession>
<feature type="non-terminal residue" evidence="1">
    <location>
        <position position="143"/>
    </location>
</feature>
<dbReference type="Gene3D" id="1.10.510.10">
    <property type="entry name" value="Transferase(Phosphotransferase) domain 1"/>
    <property type="match status" value="1"/>
</dbReference>
<dbReference type="GO" id="GO:0016301">
    <property type="term" value="F:kinase activity"/>
    <property type="evidence" value="ECO:0007669"/>
    <property type="project" value="UniProtKB-KW"/>
</dbReference>
<sequence>MRPATHSEKIVHFQDKFIWVEEYSFWQRDCIRCVQGIRTRIYNFVLGYPGTSWLKVRELATNVMFIFLELVTGRKPVERLGANEMAILGEFVRGKSLKGYAENEMIEVMKLGLVCTSEVASRRLSMAEAVQIKNLFDTCWFYT</sequence>
<name>A0A5A7P0S2_STRAF</name>
<reference evidence="2" key="1">
    <citation type="journal article" date="2019" name="Curr. Biol.">
        <title>Genome Sequence of Striga asiatica Provides Insight into the Evolution of Plant Parasitism.</title>
        <authorList>
            <person name="Yoshida S."/>
            <person name="Kim S."/>
            <person name="Wafula E.K."/>
            <person name="Tanskanen J."/>
            <person name="Kim Y.M."/>
            <person name="Honaas L."/>
            <person name="Yang Z."/>
            <person name="Spallek T."/>
            <person name="Conn C.E."/>
            <person name="Ichihashi Y."/>
            <person name="Cheong K."/>
            <person name="Cui S."/>
            <person name="Der J.P."/>
            <person name="Gundlach H."/>
            <person name="Jiao Y."/>
            <person name="Hori C."/>
            <person name="Ishida J.K."/>
            <person name="Kasahara H."/>
            <person name="Kiba T."/>
            <person name="Kim M.S."/>
            <person name="Koo N."/>
            <person name="Laohavisit A."/>
            <person name="Lee Y.H."/>
            <person name="Lumba S."/>
            <person name="McCourt P."/>
            <person name="Mortimer J.C."/>
            <person name="Mutuku J.M."/>
            <person name="Nomura T."/>
            <person name="Sasaki-Sekimoto Y."/>
            <person name="Seto Y."/>
            <person name="Wang Y."/>
            <person name="Wakatake T."/>
            <person name="Sakakibara H."/>
            <person name="Demura T."/>
            <person name="Yamaguchi S."/>
            <person name="Yoneyama K."/>
            <person name="Manabe R.I."/>
            <person name="Nelson D.C."/>
            <person name="Schulman A.H."/>
            <person name="Timko M.P."/>
            <person name="dePamphilis C.W."/>
            <person name="Choi D."/>
            <person name="Shirasu K."/>
        </authorList>
    </citation>
    <scope>NUCLEOTIDE SEQUENCE [LARGE SCALE GENOMIC DNA]</scope>
    <source>
        <strain evidence="2">cv. UVA1</strain>
    </source>
</reference>
<dbReference type="EMBL" id="BKCP01000669">
    <property type="protein sequence ID" value="GER26078.1"/>
    <property type="molecule type" value="Genomic_DNA"/>
</dbReference>
<gene>
    <name evidence="1" type="ORF">STAS_01694</name>
</gene>